<dbReference type="AlphaFoldDB" id="A0A6A6PNX2"/>
<dbReference type="InterPro" id="IPR036397">
    <property type="entry name" value="RNaseH_sf"/>
</dbReference>
<dbReference type="InterPro" id="IPR032473">
    <property type="entry name" value="Argonaute_Mid_dom"/>
</dbReference>
<feature type="region of interest" description="Disordered" evidence="2">
    <location>
        <begin position="1"/>
        <end position="80"/>
    </location>
</feature>
<dbReference type="Pfam" id="PF02171">
    <property type="entry name" value="Piwi"/>
    <property type="match status" value="1"/>
</dbReference>
<dbReference type="PROSITE" id="PS50821">
    <property type="entry name" value="PAZ"/>
    <property type="match status" value="1"/>
</dbReference>
<dbReference type="OrthoDB" id="10252740at2759"/>
<dbReference type="Gene3D" id="3.40.50.2300">
    <property type="match status" value="1"/>
</dbReference>
<evidence type="ECO:0000313" key="5">
    <source>
        <dbReference type="EMBL" id="KAF2481788.1"/>
    </source>
</evidence>
<dbReference type="EMBL" id="MU001637">
    <property type="protein sequence ID" value="KAF2481788.1"/>
    <property type="molecule type" value="Genomic_DNA"/>
</dbReference>
<feature type="region of interest" description="Disordered" evidence="2">
    <location>
        <begin position="912"/>
        <end position="964"/>
    </location>
</feature>
<organism evidence="5 6">
    <name type="scientific">Neohortaea acidophila</name>
    <dbReference type="NCBI Taxonomy" id="245834"/>
    <lineage>
        <taxon>Eukaryota</taxon>
        <taxon>Fungi</taxon>
        <taxon>Dikarya</taxon>
        <taxon>Ascomycota</taxon>
        <taxon>Pezizomycotina</taxon>
        <taxon>Dothideomycetes</taxon>
        <taxon>Dothideomycetidae</taxon>
        <taxon>Mycosphaerellales</taxon>
        <taxon>Teratosphaeriaceae</taxon>
        <taxon>Neohortaea</taxon>
    </lineage>
</organism>
<feature type="compositionally biased region" description="Gly residues" evidence="2">
    <location>
        <begin position="937"/>
        <end position="952"/>
    </location>
</feature>
<evidence type="ECO:0000259" key="3">
    <source>
        <dbReference type="PROSITE" id="PS50821"/>
    </source>
</evidence>
<dbReference type="Pfam" id="PF16487">
    <property type="entry name" value="ArgoMid"/>
    <property type="match status" value="1"/>
</dbReference>
<dbReference type="Pfam" id="PF08699">
    <property type="entry name" value="ArgoL1"/>
    <property type="match status" value="1"/>
</dbReference>
<feature type="compositionally biased region" description="Basic and acidic residues" evidence="2">
    <location>
        <begin position="56"/>
        <end position="77"/>
    </location>
</feature>
<accession>A0A6A6PNX2</accession>
<dbReference type="SUPFAM" id="SSF101690">
    <property type="entry name" value="PAZ domain"/>
    <property type="match status" value="1"/>
</dbReference>
<dbReference type="RefSeq" id="XP_033588358.1">
    <property type="nucleotide sequence ID" value="XM_033733944.1"/>
</dbReference>
<evidence type="ECO:0000313" key="6">
    <source>
        <dbReference type="Proteomes" id="UP000799767"/>
    </source>
</evidence>
<dbReference type="InterPro" id="IPR032474">
    <property type="entry name" value="Argonaute_N"/>
</dbReference>
<dbReference type="PANTHER" id="PTHR22891">
    <property type="entry name" value="EUKARYOTIC TRANSLATION INITIATION FACTOR 2C"/>
    <property type="match status" value="1"/>
</dbReference>
<dbReference type="Proteomes" id="UP000799767">
    <property type="component" value="Unassembled WGS sequence"/>
</dbReference>
<reference evidence="5" key="1">
    <citation type="journal article" date="2020" name="Stud. Mycol.">
        <title>101 Dothideomycetes genomes: a test case for predicting lifestyles and emergence of pathogens.</title>
        <authorList>
            <person name="Haridas S."/>
            <person name="Albert R."/>
            <person name="Binder M."/>
            <person name="Bloem J."/>
            <person name="Labutti K."/>
            <person name="Salamov A."/>
            <person name="Andreopoulos B."/>
            <person name="Baker S."/>
            <person name="Barry K."/>
            <person name="Bills G."/>
            <person name="Bluhm B."/>
            <person name="Cannon C."/>
            <person name="Castanera R."/>
            <person name="Culley D."/>
            <person name="Daum C."/>
            <person name="Ezra D."/>
            <person name="Gonzalez J."/>
            <person name="Henrissat B."/>
            <person name="Kuo A."/>
            <person name="Liang C."/>
            <person name="Lipzen A."/>
            <person name="Lutzoni F."/>
            <person name="Magnuson J."/>
            <person name="Mondo S."/>
            <person name="Nolan M."/>
            <person name="Ohm R."/>
            <person name="Pangilinan J."/>
            <person name="Park H.-J."/>
            <person name="Ramirez L."/>
            <person name="Alfaro M."/>
            <person name="Sun H."/>
            <person name="Tritt A."/>
            <person name="Yoshinaga Y."/>
            <person name="Zwiers L.-H."/>
            <person name="Turgeon B."/>
            <person name="Goodwin S."/>
            <person name="Spatafora J."/>
            <person name="Crous P."/>
            <person name="Grigoriev I."/>
        </authorList>
    </citation>
    <scope>NUCLEOTIDE SEQUENCE</scope>
    <source>
        <strain evidence="5">CBS 113389</strain>
    </source>
</reference>
<dbReference type="CDD" id="cd04657">
    <property type="entry name" value="Piwi_ago-like"/>
    <property type="match status" value="1"/>
</dbReference>
<name>A0A6A6PNX2_9PEZI</name>
<dbReference type="InterPro" id="IPR045246">
    <property type="entry name" value="Piwi_ago-like"/>
</dbReference>
<proteinExistence type="inferred from homology"/>
<keyword evidence="6" id="KW-1185">Reference proteome</keyword>
<dbReference type="GO" id="GO:0003723">
    <property type="term" value="F:RNA binding"/>
    <property type="evidence" value="ECO:0007669"/>
    <property type="project" value="InterPro"/>
</dbReference>
<feature type="compositionally biased region" description="Low complexity" evidence="2">
    <location>
        <begin position="26"/>
        <end position="54"/>
    </location>
</feature>
<dbReference type="InterPro" id="IPR012337">
    <property type="entry name" value="RNaseH-like_sf"/>
</dbReference>
<dbReference type="InterPro" id="IPR032472">
    <property type="entry name" value="ArgoL2"/>
</dbReference>
<dbReference type="Pfam" id="PF02170">
    <property type="entry name" value="PAZ"/>
    <property type="match status" value="1"/>
</dbReference>
<dbReference type="PROSITE" id="PS50822">
    <property type="entry name" value="PIWI"/>
    <property type="match status" value="1"/>
</dbReference>
<dbReference type="Gene3D" id="2.170.260.10">
    <property type="entry name" value="paz domain"/>
    <property type="match status" value="1"/>
</dbReference>
<dbReference type="InterPro" id="IPR036085">
    <property type="entry name" value="PAZ_dom_sf"/>
</dbReference>
<protein>
    <submittedName>
        <fullName evidence="5">Piwi domain-containing protein</fullName>
    </submittedName>
</protein>
<sequence length="975" mass="108369">MAGASKGRNRNDKYKPSASPQRSVPGSSSGDTSTSGKVTQSAKSHSPSRSQRSSGSRRDAAGYDGNRDPNEERDPTKSKVLIDIPKNLDLGAAAWSSVRDLQVSGLPPRPALSKMGQPCKIALNTFEVLSLPTMPVFQFDVHFGSGNEKRGLIRKLWESKAVKAALGPGFIFDGNKLAWSMKTLTRDINITVDLDAEEGREVKAGGKENRHRFVIRQTNSVKFNALLGYLEGKCGFDNSVLESINFLDHVLREHPTSQFTAIRRSFFRRGDQRFLLGNAVEAFKGVYQSMRIVHNMARKACLSINVDVANGTFWTENLMHISALQLCNSKDVHDLIAGLRTGGENGRQGKAMKKFRKLHVTAKHRGGKEDDYVIERVVFKNAREHKFEKDGRMVSLYDYFALTYNVRLMHPELPLVKMTRGQNTLVPMELLKIKQNQRYQFKLDERQTSQMIKFAATPPPERWSSIEHGLRILNWTADPVLDAFKVKISQNRTNVEARLLPAPKVQFGAGEARPGTSGRWDLKGKKFLLTPGAPLTSWGVCVIPGKYGPKPDKTVVENFIREFIKIYQSHGGKIENRQPSMTLAHGTDVGQWVTTTWNATGNQSGKRPDILVFILPDKDSVAYGRIKRSAECRYGVVSQCMQYQHVQKCQPQYISNVCMKFNAKLGGATCRAIGTKSAGEWGHFTVPTAVIGADVSHAAPGSQAASMAAITMSMDKLGMRYAAACETNGFRVEMISTDSINSIVTPLMDHWSKQVGSGRFPQRIIYMRDGVSEGQYAQVLNDEVKDMKRLMKKFDPKLEVQFVVLVSGKRHHIRFFPERGDRNGNPFPGTLVETGVTHPYENDFYLCAHAAIKGTARPMHYHVLLNEAKMSNDELQTLLYEQSYQYIRATTPVSQHPAIYYAHIASNRAIPHDEAWGTGGPTTSTPPSAPPRERSGSQGGSGPRPGSSGTGEPGEYKALMPMPNQGNIRTSMWFI</sequence>
<dbReference type="Pfam" id="PF16488">
    <property type="entry name" value="ArgoL2"/>
    <property type="match status" value="1"/>
</dbReference>
<comment type="similarity">
    <text evidence="1">Belongs to the argonaute family.</text>
</comment>
<feature type="domain" description="PAZ" evidence="3">
    <location>
        <begin position="330"/>
        <end position="435"/>
    </location>
</feature>
<dbReference type="Pfam" id="PF16486">
    <property type="entry name" value="ArgoN"/>
    <property type="match status" value="1"/>
</dbReference>
<dbReference type="SUPFAM" id="SSF53098">
    <property type="entry name" value="Ribonuclease H-like"/>
    <property type="match status" value="1"/>
</dbReference>
<dbReference type="SMART" id="SM00950">
    <property type="entry name" value="Piwi"/>
    <property type="match status" value="1"/>
</dbReference>
<dbReference type="SMART" id="SM01163">
    <property type="entry name" value="DUF1785"/>
    <property type="match status" value="1"/>
</dbReference>
<dbReference type="InterPro" id="IPR014811">
    <property type="entry name" value="ArgoL1"/>
</dbReference>
<dbReference type="InterPro" id="IPR003165">
    <property type="entry name" value="Piwi"/>
</dbReference>
<dbReference type="InterPro" id="IPR003100">
    <property type="entry name" value="PAZ_dom"/>
</dbReference>
<evidence type="ECO:0000259" key="4">
    <source>
        <dbReference type="PROSITE" id="PS50822"/>
    </source>
</evidence>
<evidence type="ECO:0000256" key="1">
    <source>
        <dbReference type="RuleBase" id="RU361178"/>
    </source>
</evidence>
<gene>
    <name evidence="5" type="ORF">BDY17DRAFT_299671</name>
</gene>
<dbReference type="SMART" id="SM00949">
    <property type="entry name" value="PAZ"/>
    <property type="match status" value="1"/>
</dbReference>
<dbReference type="GeneID" id="54474946"/>
<feature type="domain" description="Piwi" evidence="4">
    <location>
        <begin position="610"/>
        <end position="914"/>
    </location>
</feature>
<dbReference type="Gene3D" id="3.30.420.10">
    <property type="entry name" value="Ribonuclease H-like superfamily/Ribonuclease H"/>
    <property type="match status" value="1"/>
</dbReference>
<evidence type="ECO:0000256" key="2">
    <source>
        <dbReference type="SAM" id="MobiDB-lite"/>
    </source>
</evidence>
<dbReference type="CDD" id="cd02846">
    <property type="entry name" value="PAZ_argonaute_like"/>
    <property type="match status" value="1"/>
</dbReference>